<dbReference type="GO" id="GO:0046872">
    <property type="term" value="F:metal ion binding"/>
    <property type="evidence" value="ECO:0007669"/>
    <property type="project" value="UniProtKB-KW"/>
</dbReference>
<dbReference type="GO" id="GO:1902000">
    <property type="term" value="P:homogentisate catabolic process"/>
    <property type="evidence" value="ECO:0007669"/>
    <property type="project" value="TreeGrafter"/>
</dbReference>
<dbReference type="AlphaFoldDB" id="D5RG02"/>
<reference evidence="5 6" key="1">
    <citation type="submission" date="2010-04" db="EMBL/GenBank/DDBJ databases">
        <authorList>
            <person name="Qin X."/>
            <person name="Bachman B."/>
            <person name="Battles P."/>
            <person name="Bell A."/>
            <person name="Bess C."/>
            <person name="Bickham C."/>
            <person name="Chaboub L."/>
            <person name="Chen D."/>
            <person name="Coyle M."/>
            <person name="Deiros D.R."/>
            <person name="Dinh H."/>
            <person name="Forbes L."/>
            <person name="Fowler G."/>
            <person name="Francisco L."/>
            <person name="Fu Q."/>
            <person name="Gubbala S."/>
            <person name="Hale W."/>
            <person name="Han Y."/>
            <person name="Hemphill L."/>
            <person name="Highlander S.K."/>
            <person name="Hirani K."/>
            <person name="Hogues M."/>
            <person name="Jackson L."/>
            <person name="Jakkamsetti A."/>
            <person name="Javaid M."/>
            <person name="Jiang H."/>
            <person name="Korchina V."/>
            <person name="Kovar C."/>
            <person name="Lara F."/>
            <person name="Lee S."/>
            <person name="Mata R."/>
            <person name="Mathew T."/>
            <person name="Moen C."/>
            <person name="Morales K."/>
            <person name="Munidasa M."/>
            <person name="Nazareth L."/>
            <person name="Ngo R."/>
            <person name="Nguyen L."/>
            <person name="Okwuonu G."/>
            <person name="Ongeri F."/>
            <person name="Patil S."/>
            <person name="Petrosino J."/>
            <person name="Pham C."/>
            <person name="Pham P."/>
            <person name="Pu L.-L."/>
            <person name="Puazo M."/>
            <person name="Raj R."/>
            <person name="Reid J."/>
            <person name="Rouhana J."/>
            <person name="Saada N."/>
            <person name="Shang Y."/>
            <person name="Simmons D."/>
            <person name="Thornton R."/>
            <person name="Warren J."/>
            <person name="Weissenberger G."/>
            <person name="Zhang J."/>
            <person name="Zhang L."/>
            <person name="Zhou C."/>
            <person name="Zhu D."/>
            <person name="Muzny D."/>
            <person name="Worley K."/>
            <person name="Gibbs R."/>
        </authorList>
    </citation>
    <scope>NUCLEOTIDE SEQUENCE [LARGE SCALE GENOMIC DNA]</scope>
    <source>
        <strain evidence="5 6">ATCC 49957</strain>
    </source>
</reference>
<dbReference type="InterPro" id="IPR036663">
    <property type="entry name" value="Fumarylacetoacetase_C_sf"/>
</dbReference>
<feature type="domain" description="Fumarylacetoacetase-like C-terminal" evidence="4">
    <location>
        <begin position="49"/>
        <end position="339"/>
    </location>
</feature>
<dbReference type="InterPro" id="IPR005959">
    <property type="entry name" value="Fumarylacetoacetase"/>
</dbReference>
<dbReference type="InterPro" id="IPR011234">
    <property type="entry name" value="Fumarylacetoacetase-like_C"/>
</dbReference>
<dbReference type="NCBIfam" id="TIGR01266">
    <property type="entry name" value="fum_ac_acetase"/>
    <property type="match status" value="1"/>
</dbReference>
<feature type="binding site" evidence="3">
    <location>
        <position position="117"/>
    </location>
    <ligand>
        <name>Ca(2+)</name>
        <dbReference type="ChEBI" id="CHEBI:29108"/>
    </ligand>
</feature>
<dbReference type="EMBL" id="ADVL01000005">
    <property type="protein sequence ID" value="EFH13768.1"/>
    <property type="molecule type" value="Genomic_DNA"/>
</dbReference>
<dbReference type="SUPFAM" id="SSF56529">
    <property type="entry name" value="FAH"/>
    <property type="match status" value="1"/>
</dbReference>
<feature type="binding site" evidence="2">
    <location>
        <position position="276"/>
    </location>
    <ligand>
        <name>substrate</name>
    </ligand>
</feature>
<feature type="binding site" evidence="2">
    <location>
        <position position="46"/>
    </location>
    <ligand>
        <name>substrate</name>
    </ligand>
</feature>
<feature type="binding site" evidence="3">
    <location>
        <position position="44"/>
    </location>
    <ligand>
        <name>Ca(2+)</name>
        <dbReference type="ChEBI" id="CHEBI:29108"/>
    </ligand>
</feature>
<feature type="binding site" evidence="3">
    <location>
        <position position="115"/>
    </location>
    <ligand>
        <name>Ca(2+)</name>
        <dbReference type="ChEBI" id="CHEBI:29108"/>
    </ligand>
</feature>
<name>D5RG02_9PROT</name>
<dbReference type="PANTHER" id="PTHR43069">
    <property type="entry name" value="FUMARYLACETOACETASE"/>
    <property type="match status" value="1"/>
</dbReference>
<dbReference type="HOGENOM" id="CLU_026207_1_0_5"/>
<dbReference type="Pfam" id="PF01557">
    <property type="entry name" value="FAA_hydrolase"/>
    <property type="match status" value="1"/>
</dbReference>
<dbReference type="GO" id="GO:0004334">
    <property type="term" value="F:fumarylacetoacetase activity"/>
    <property type="evidence" value="ECO:0007669"/>
    <property type="project" value="UniProtKB-EC"/>
</dbReference>
<feature type="binding site" evidence="2">
    <location>
        <position position="156"/>
    </location>
    <ligand>
        <name>substrate</name>
    </ligand>
</feature>
<sequence length="342" mass="36486">RALRAALSTLLARGSAAEARARLCLRPAADCTLLLPARIGDYTDFYVGLHHAENVGRLFRPENPLLPNYKHVPIGYHGRASSVRVGVDPRRPRGQLKPASEVAPRYAPSERLDYELELGIWIGPGNAPGAPIPVGEAADHVAGYCLLNDWSARDIQAWEYQPLGPFLGKSFATTISPWVVTPEALAPFRVPQPPRPADDPAPLPYLWDAADQQGGALALGLSVTLQSAAMREAGVPPMVLARSDARHMYWTVAQLVAHHSSNGCDLRPGDLFGSGTISTPGPEGLGSLLEITRGGAAPITLPSGETRRFLEDGDVVVLAARAEREGFVPIGFGACRGEVLPA</sequence>
<keyword evidence="3" id="KW-0460">Magnesium</keyword>
<evidence type="ECO:0000313" key="6">
    <source>
        <dbReference type="Proteomes" id="UP000005324"/>
    </source>
</evidence>
<evidence type="ECO:0000256" key="1">
    <source>
        <dbReference type="PIRSR" id="PIRSR605959-1"/>
    </source>
</evidence>
<evidence type="ECO:0000259" key="4">
    <source>
        <dbReference type="Pfam" id="PF01557"/>
    </source>
</evidence>
<dbReference type="OrthoDB" id="3766879at2"/>
<dbReference type="RefSeq" id="WP_007006139.1">
    <property type="nucleotide sequence ID" value="NZ_GG770932.1"/>
</dbReference>
<feature type="binding site" evidence="3">
    <location>
        <position position="149"/>
    </location>
    <ligand>
        <name>Ca(2+)</name>
        <dbReference type="ChEBI" id="CHEBI:29108"/>
    </ligand>
</feature>
<evidence type="ECO:0000256" key="2">
    <source>
        <dbReference type="PIRSR" id="PIRSR605959-2"/>
    </source>
</evidence>
<proteinExistence type="predicted"/>
<comment type="cofactor">
    <cofactor evidence="3">
        <name>Ca(2+)</name>
        <dbReference type="ChEBI" id="CHEBI:29108"/>
    </cofactor>
</comment>
<feature type="binding site" evidence="2">
    <location>
        <position position="160"/>
    </location>
    <ligand>
        <name>substrate</name>
    </ligand>
</feature>
<evidence type="ECO:0000256" key="3">
    <source>
        <dbReference type="PIRSR" id="PIRSR605959-3"/>
    </source>
</evidence>
<feature type="binding site" evidence="3">
    <location>
        <position position="169"/>
    </location>
    <ligand>
        <name>Mg(2+)</name>
        <dbReference type="ChEBI" id="CHEBI:18420"/>
    </ligand>
</feature>
<comment type="cofactor">
    <cofactor evidence="3">
        <name>Mg(2+)</name>
        <dbReference type="ChEBI" id="CHEBI:18420"/>
    </cofactor>
</comment>
<dbReference type="GO" id="GO:0006559">
    <property type="term" value="P:L-phenylalanine catabolic process"/>
    <property type="evidence" value="ECO:0007669"/>
    <property type="project" value="TreeGrafter"/>
</dbReference>
<keyword evidence="3" id="KW-0479">Metal-binding</keyword>
<feature type="binding site" evidence="3">
    <location>
        <position position="173"/>
    </location>
    <ligand>
        <name>Mg(2+)</name>
        <dbReference type="ChEBI" id="CHEBI:18420"/>
    </ligand>
</feature>
<feature type="active site" description="Proton acceptor" evidence="1">
    <location>
        <position position="51"/>
    </location>
</feature>
<dbReference type="GO" id="GO:0006572">
    <property type="term" value="P:L-tyrosine catabolic process"/>
    <property type="evidence" value="ECO:0007669"/>
    <property type="project" value="TreeGrafter"/>
</dbReference>
<dbReference type="EC" id="3.7.1.2" evidence="5"/>
<dbReference type="Gene3D" id="3.90.850.10">
    <property type="entry name" value="Fumarylacetoacetase-like, C-terminal domain"/>
    <property type="match status" value="1"/>
</dbReference>
<keyword evidence="3" id="KW-0106">Calcium</keyword>
<evidence type="ECO:0000313" key="5">
    <source>
        <dbReference type="EMBL" id="EFH13768.1"/>
    </source>
</evidence>
<feature type="binding site" evidence="2">
    <location>
        <position position="60"/>
    </location>
    <ligand>
        <name>substrate</name>
    </ligand>
</feature>
<dbReference type="PANTHER" id="PTHR43069:SF2">
    <property type="entry name" value="FUMARYLACETOACETASE"/>
    <property type="match status" value="1"/>
</dbReference>
<protein>
    <submittedName>
        <fullName evidence="5">Fumarylacetoacetase</fullName>
        <ecNumber evidence="5">3.7.1.2</ecNumber>
    </submittedName>
</protein>
<accession>D5RG02</accession>
<dbReference type="Proteomes" id="UP000005324">
    <property type="component" value="Unassembled WGS sequence"/>
</dbReference>
<keyword evidence="5" id="KW-0378">Hydrolase</keyword>
<comment type="caution">
    <text evidence="5">The sequence shown here is derived from an EMBL/GenBank/DDBJ whole genome shotgun (WGS) entry which is preliminary data.</text>
</comment>
<organism evidence="5 6">
    <name type="scientific">Pseudoroseomonas cervicalis ATCC 49957</name>
    <dbReference type="NCBI Taxonomy" id="525371"/>
    <lineage>
        <taxon>Bacteria</taxon>
        <taxon>Pseudomonadati</taxon>
        <taxon>Pseudomonadota</taxon>
        <taxon>Alphaproteobacteria</taxon>
        <taxon>Acetobacterales</taxon>
        <taxon>Roseomonadaceae</taxon>
        <taxon>Roseomonas</taxon>
    </lineage>
</organism>
<keyword evidence="6" id="KW-1185">Reference proteome</keyword>
<feature type="non-terminal residue" evidence="5">
    <location>
        <position position="1"/>
    </location>
</feature>
<feature type="binding site" evidence="3">
    <location>
        <position position="149"/>
    </location>
    <ligand>
        <name>Mg(2+)</name>
        <dbReference type="ChEBI" id="CHEBI:18420"/>
    </ligand>
</feature>
<gene>
    <name evidence="5" type="primary">fahA</name>
    <name evidence="5" type="ORF">HMPREF0731_0011</name>
</gene>